<dbReference type="PRINTS" id="PR00385">
    <property type="entry name" value="P450"/>
</dbReference>
<evidence type="ECO:0000256" key="4">
    <source>
        <dbReference type="PIRSR" id="PIRSR602401-1"/>
    </source>
</evidence>
<evidence type="ECO:0000256" key="5">
    <source>
        <dbReference type="SAM" id="Phobius"/>
    </source>
</evidence>
<dbReference type="GeneID" id="30970747"/>
<dbReference type="OrthoDB" id="4499165at2759"/>
<reference evidence="7" key="1">
    <citation type="journal article" date="2017" name="Genome Biol.">
        <title>Comparative genomics reveals high biological diversity and specific adaptations in the industrially and medically important fungal genus Aspergillus.</title>
        <authorList>
            <person name="de Vries R.P."/>
            <person name="Riley R."/>
            <person name="Wiebenga A."/>
            <person name="Aguilar-Osorio G."/>
            <person name="Amillis S."/>
            <person name="Uchima C.A."/>
            <person name="Anderluh G."/>
            <person name="Asadollahi M."/>
            <person name="Askin M."/>
            <person name="Barry K."/>
            <person name="Battaglia E."/>
            <person name="Bayram O."/>
            <person name="Benocci T."/>
            <person name="Braus-Stromeyer S.A."/>
            <person name="Caldana C."/>
            <person name="Canovas D."/>
            <person name="Cerqueira G.C."/>
            <person name="Chen F."/>
            <person name="Chen W."/>
            <person name="Choi C."/>
            <person name="Clum A."/>
            <person name="Dos Santos R.A."/>
            <person name="Damasio A.R."/>
            <person name="Diallinas G."/>
            <person name="Emri T."/>
            <person name="Fekete E."/>
            <person name="Flipphi M."/>
            <person name="Freyberg S."/>
            <person name="Gallo A."/>
            <person name="Gournas C."/>
            <person name="Habgood R."/>
            <person name="Hainaut M."/>
            <person name="Harispe M.L."/>
            <person name="Henrissat B."/>
            <person name="Hilden K.S."/>
            <person name="Hope R."/>
            <person name="Hossain A."/>
            <person name="Karabika E."/>
            <person name="Karaffa L."/>
            <person name="Karanyi Z."/>
            <person name="Krasevec N."/>
            <person name="Kuo A."/>
            <person name="Kusch H."/>
            <person name="LaButti K."/>
            <person name="Lagendijk E.L."/>
            <person name="Lapidus A."/>
            <person name="Levasseur A."/>
            <person name="Lindquist E."/>
            <person name="Lipzen A."/>
            <person name="Logrieco A.F."/>
            <person name="MacCabe A."/>
            <person name="Maekelae M.R."/>
            <person name="Malavazi I."/>
            <person name="Melin P."/>
            <person name="Meyer V."/>
            <person name="Mielnichuk N."/>
            <person name="Miskei M."/>
            <person name="Molnar A.P."/>
            <person name="Mule G."/>
            <person name="Ngan C.Y."/>
            <person name="Orejas M."/>
            <person name="Orosz E."/>
            <person name="Ouedraogo J.P."/>
            <person name="Overkamp K.M."/>
            <person name="Park H.-S."/>
            <person name="Perrone G."/>
            <person name="Piumi F."/>
            <person name="Punt P.J."/>
            <person name="Ram A.F."/>
            <person name="Ramon A."/>
            <person name="Rauscher S."/>
            <person name="Record E."/>
            <person name="Riano-Pachon D.M."/>
            <person name="Robert V."/>
            <person name="Roehrig J."/>
            <person name="Ruller R."/>
            <person name="Salamov A."/>
            <person name="Salih N.S."/>
            <person name="Samson R.A."/>
            <person name="Sandor E."/>
            <person name="Sanguinetti M."/>
            <person name="Schuetze T."/>
            <person name="Sepcic K."/>
            <person name="Shelest E."/>
            <person name="Sherlock G."/>
            <person name="Sophianopoulou V."/>
            <person name="Squina F.M."/>
            <person name="Sun H."/>
            <person name="Susca A."/>
            <person name="Todd R.B."/>
            <person name="Tsang A."/>
            <person name="Unkles S.E."/>
            <person name="van de Wiele N."/>
            <person name="van Rossen-Uffink D."/>
            <person name="Oliveira J.V."/>
            <person name="Vesth T.C."/>
            <person name="Visser J."/>
            <person name="Yu J.-H."/>
            <person name="Zhou M."/>
            <person name="Andersen M.R."/>
            <person name="Archer D.B."/>
            <person name="Baker S.E."/>
            <person name="Benoit I."/>
            <person name="Brakhage A.A."/>
            <person name="Braus G.H."/>
            <person name="Fischer R."/>
            <person name="Frisvad J.C."/>
            <person name="Goldman G.H."/>
            <person name="Houbraken J."/>
            <person name="Oakley B."/>
            <person name="Pocsi I."/>
            <person name="Scazzocchio C."/>
            <person name="Seiboth B."/>
            <person name="vanKuyk P.A."/>
            <person name="Wortman J."/>
            <person name="Dyer P.S."/>
            <person name="Grigoriev I.V."/>
        </authorList>
    </citation>
    <scope>NUCLEOTIDE SEQUENCE [LARGE SCALE GENOMIC DNA]</scope>
    <source>
        <strain evidence="7">ATCC 16872 / CBS 172.66 / WB 5094</strain>
    </source>
</reference>
<name>A0A1L9WHK6_ASPA1</name>
<dbReference type="Gene3D" id="1.10.630.10">
    <property type="entry name" value="Cytochrome P450"/>
    <property type="match status" value="1"/>
</dbReference>
<evidence type="ECO:0000256" key="1">
    <source>
        <dbReference type="ARBA" id="ARBA00010617"/>
    </source>
</evidence>
<dbReference type="PRINTS" id="PR00463">
    <property type="entry name" value="EP450I"/>
</dbReference>
<dbReference type="STRING" id="690307.A0A1L9WHK6"/>
<dbReference type="InterPro" id="IPR001128">
    <property type="entry name" value="Cyt_P450"/>
</dbReference>
<evidence type="ECO:0000256" key="2">
    <source>
        <dbReference type="ARBA" id="ARBA00023002"/>
    </source>
</evidence>
<keyword evidence="4" id="KW-0349">Heme</keyword>
<keyword evidence="7" id="KW-1185">Reference proteome</keyword>
<dbReference type="PANTHER" id="PTHR24305:SF166">
    <property type="entry name" value="CYTOCHROME P450 12A4, MITOCHONDRIAL-RELATED"/>
    <property type="match status" value="1"/>
</dbReference>
<dbReference type="GO" id="GO:0020037">
    <property type="term" value="F:heme binding"/>
    <property type="evidence" value="ECO:0007669"/>
    <property type="project" value="InterPro"/>
</dbReference>
<evidence type="ECO:0000256" key="3">
    <source>
        <dbReference type="ARBA" id="ARBA00023033"/>
    </source>
</evidence>
<dbReference type="InterPro" id="IPR002401">
    <property type="entry name" value="Cyt_P450_E_grp-I"/>
</dbReference>
<evidence type="ECO:0000313" key="7">
    <source>
        <dbReference type="Proteomes" id="UP000184546"/>
    </source>
</evidence>
<dbReference type="AlphaFoldDB" id="A0A1L9WHK6"/>
<dbReference type="OMA" id="ANIYCET"/>
<organism evidence="6 7">
    <name type="scientific">Aspergillus aculeatus (strain ATCC 16872 / CBS 172.66 / WB 5094)</name>
    <dbReference type="NCBI Taxonomy" id="690307"/>
    <lineage>
        <taxon>Eukaryota</taxon>
        <taxon>Fungi</taxon>
        <taxon>Dikarya</taxon>
        <taxon>Ascomycota</taxon>
        <taxon>Pezizomycotina</taxon>
        <taxon>Eurotiomycetes</taxon>
        <taxon>Eurotiomycetidae</taxon>
        <taxon>Eurotiales</taxon>
        <taxon>Aspergillaceae</taxon>
        <taxon>Aspergillus</taxon>
        <taxon>Aspergillus subgen. Circumdati</taxon>
    </lineage>
</organism>
<dbReference type="Proteomes" id="UP000184546">
    <property type="component" value="Unassembled WGS sequence"/>
</dbReference>
<evidence type="ECO:0008006" key="8">
    <source>
        <dbReference type="Google" id="ProtNLM"/>
    </source>
</evidence>
<proteinExistence type="inferred from homology"/>
<evidence type="ECO:0000313" key="6">
    <source>
        <dbReference type="EMBL" id="OJJ95674.1"/>
    </source>
</evidence>
<keyword evidence="5" id="KW-0472">Membrane</keyword>
<dbReference type="Pfam" id="PF00067">
    <property type="entry name" value="p450"/>
    <property type="match status" value="1"/>
</dbReference>
<keyword evidence="5" id="KW-1133">Transmembrane helix</keyword>
<protein>
    <recommendedName>
        <fullName evidence="8">Cytochrome P450</fullName>
    </recommendedName>
</protein>
<keyword evidence="4" id="KW-0479">Metal-binding</keyword>
<dbReference type="PANTHER" id="PTHR24305">
    <property type="entry name" value="CYTOCHROME P450"/>
    <property type="match status" value="1"/>
</dbReference>
<comment type="cofactor">
    <cofactor evidence="4">
        <name>heme</name>
        <dbReference type="ChEBI" id="CHEBI:30413"/>
    </cofactor>
</comment>
<comment type="similarity">
    <text evidence="1">Belongs to the cytochrome P450 family.</text>
</comment>
<dbReference type="RefSeq" id="XP_020052014.1">
    <property type="nucleotide sequence ID" value="XM_020196933.1"/>
</dbReference>
<keyword evidence="4" id="KW-0408">Iron</keyword>
<sequence>MSDVFTVMFTGVYTVATTLTAATYYLMRDENFLRKLQQELAMAWPDATQPCPSATVLEKLPYLSAVIKETLRLTAGVNSPIPRITPETGMTIAGTYVPGGVQVSSSSYIIHHDRRVFRNPCQFDSSRWVVGGKEMQKFELSFSIGPRQCPAMSWSMNALLVSLAHVMRSFEFDYEDQGDLRYKDYFVPIIDGPNLRGRVRRR</sequence>
<gene>
    <name evidence="6" type="ORF">ASPACDRAFT_126465</name>
</gene>
<dbReference type="InterPro" id="IPR036396">
    <property type="entry name" value="Cyt_P450_sf"/>
</dbReference>
<dbReference type="SUPFAM" id="SSF48264">
    <property type="entry name" value="Cytochrome P450"/>
    <property type="match status" value="1"/>
</dbReference>
<dbReference type="InterPro" id="IPR050121">
    <property type="entry name" value="Cytochrome_P450_monoxygenase"/>
</dbReference>
<feature type="transmembrane region" description="Helical" evidence="5">
    <location>
        <begin position="6"/>
        <end position="27"/>
    </location>
</feature>
<feature type="binding site" description="axial binding residue" evidence="4">
    <location>
        <position position="149"/>
    </location>
    <ligand>
        <name>heme</name>
        <dbReference type="ChEBI" id="CHEBI:30413"/>
    </ligand>
    <ligandPart>
        <name>Fe</name>
        <dbReference type="ChEBI" id="CHEBI:18248"/>
    </ligandPart>
</feature>
<accession>A0A1L9WHK6</accession>
<dbReference type="GO" id="GO:0005506">
    <property type="term" value="F:iron ion binding"/>
    <property type="evidence" value="ECO:0007669"/>
    <property type="project" value="InterPro"/>
</dbReference>
<dbReference type="GO" id="GO:0004497">
    <property type="term" value="F:monooxygenase activity"/>
    <property type="evidence" value="ECO:0007669"/>
    <property type="project" value="UniProtKB-KW"/>
</dbReference>
<dbReference type="EMBL" id="KV878988">
    <property type="protein sequence ID" value="OJJ95674.1"/>
    <property type="molecule type" value="Genomic_DNA"/>
</dbReference>
<dbReference type="VEuPathDB" id="FungiDB:ASPACDRAFT_126465"/>
<keyword evidence="5" id="KW-0812">Transmembrane</keyword>
<keyword evidence="2" id="KW-0560">Oxidoreductase</keyword>
<dbReference type="GO" id="GO:0016705">
    <property type="term" value="F:oxidoreductase activity, acting on paired donors, with incorporation or reduction of molecular oxygen"/>
    <property type="evidence" value="ECO:0007669"/>
    <property type="project" value="InterPro"/>
</dbReference>
<keyword evidence="3" id="KW-0503">Monooxygenase</keyword>